<dbReference type="EMBL" id="JBHSOH010000008">
    <property type="protein sequence ID" value="MFC5848578.1"/>
    <property type="molecule type" value="Genomic_DNA"/>
</dbReference>
<dbReference type="Proteomes" id="UP001595979">
    <property type="component" value="Unassembled WGS sequence"/>
</dbReference>
<organism evidence="1 2">
    <name type="scientific">Deinococcus petrolearius</name>
    <dbReference type="NCBI Taxonomy" id="1751295"/>
    <lineage>
        <taxon>Bacteria</taxon>
        <taxon>Thermotogati</taxon>
        <taxon>Deinococcota</taxon>
        <taxon>Deinococci</taxon>
        <taxon>Deinococcales</taxon>
        <taxon>Deinococcaceae</taxon>
        <taxon>Deinococcus</taxon>
    </lineage>
</organism>
<dbReference type="RefSeq" id="WP_380048767.1">
    <property type="nucleotide sequence ID" value="NZ_JBHSOH010000008.1"/>
</dbReference>
<comment type="caution">
    <text evidence="1">The sequence shown here is derived from an EMBL/GenBank/DDBJ whole genome shotgun (WGS) entry which is preliminary data.</text>
</comment>
<evidence type="ECO:0000313" key="1">
    <source>
        <dbReference type="EMBL" id="MFC5848578.1"/>
    </source>
</evidence>
<protein>
    <submittedName>
        <fullName evidence="1">Uncharacterized protein</fullName>
    </submittedName>
</protein>
<reference evidence="2" key="1">
    <citation type="journal article" date="2019" name="Int. J. Syst. Evol. Microbiol.">
        <title>The Global Catalogue of Microorganisms (GCM) 10K type strain sequencing project: providing services to taxonomists for standard genome sequencing and annotation.</title>
        <authorList>
            <consortium name="The Broad Institute Genomics Platform"/>
            <consortium name="The Broad Institute Genome Sequencing Center for Infectious Disease"/>
            <person name="Wu L."/>
            <person name="Ma J."/>
        </authorList>
    </citation>
    <scope>NUCLEOTIDE SEQUENCE [LARGE SCALE GENOMIC DNA]</scope>
    <source>
        <strain evidence="2">CGMCC 1.15053</strain>
    </source>
</reference>
<accession>A0ABW1DLH6</accession>
<evidence type="ECO:0000313" key="2">
    <source>
        <dbReference type="Proteomes" id="UP001595979"/>
    </source>
</evidence>
<proteinExistence type="predicted"/>
<keyword evidence="2" id="KW-1185">Reference proteome</keyword>
<name>A0ABW1DLH6_9DEIO</name>
<sequence length="111" mass="12589">MGAVMQWTWLLQGREQVVIGQVEQHDPVLVRVHRSFYEQVGHPVAPFVRAYDGLRRLGFTVREARDVLGEIDPVALLEIVARAYRKREELQSPKTYVTGLHSFSTGGIGVF</sequence>
<gene>
    <name evidence="1" type="ORF">ACFPQ6_09670</name>
</gene>